<dbReference type="InterPro" id="IPR006208">
    <property type="entry name" value="Glyco_hormone_CN"/>
</dbReference>
<feature type="domain" description="VWFC" evidence="9">
    <location>
        <begin position="106"/>
        <end position="170"/>
    </location>
</feature>
<dbReference type="Bgee" id="ENSLOCG00000001790">
    <property type="expression patterns" value="Expressed in bone element and 8 other cell types or tissues"/>
</dbReference>
<dbReference type="Proteomes" id="UP000018468">
    <property type="component" value="Linkage group LG18"/>
</dbReference>
<dbReference type="Pfam" id="PF19035">
    <property type="entry name" value="TSP1_CCN"/>
    <property type="match status" value="1"/>
</dbReference>
<accession>W5M119</accession>
<reference evidence="11" key="3">
    <citation type="submission" date="2025-09" db="UniProtKB">
        <authorList>
            <consortium name="Ensembl"/>
        </authorList>
    </citation>
    <scope>IDENTIFICATION</scope>
</reference>
<evidence type="ECO:0000256" key="2">
    <source>
        <dbReference type="ARBA" id="ARBA00008125"/>
    </source>
</evidence>
<keyword evidence="4 7" id="KW-0732">Signal</keyword>
<dbReference type="PROSITE" id="PS50092">
    <property type="entry name" value="TSP1"/>
    <property type="match status" value="1"/>
</dbReference>
<dbReference type="InterPro" id="IPR036383">
    <property type="entry name" value="TSP1_rpt_sf"/>
</dbReference>
<feature type="signal peptide" evidence="7">
    <location>
        <begin position="1"/>
        <end position="30"/>
    </location>
</feature>
<proteinExistence type="inferred from homology"/>
<protein>
    <submittedName>
        <fullName evidence="11">Cellular communication network factor 5</fullName>
    </submittedName>
</protein>
<dbReference type="InterPro" id="IPR000867">
    <property type="entry name" value="IGFBP-like"/>
</dbReference>
<keyword evidence="5" id="KW-1015">Disulfide bond</keyword>
<dbReference type="PROSITE" id="PS01208">
    <property type="entry name" value="VWFC_1"/>
    <property type="match status" value="1"/>
</dbReference>
<organism evidence="11 12">
    <name type="scientific">Lepisosteus oculatus</name>
    <name type="common">Spotted gar</name>
    <dbReference type="NCBI Taxonomy" id="7918"/>
    <lineage>
        <taxon>Eukaryota</taxon>
        <taxon>Metazoa</taxon>
        <taxon>Chordata</taxon>
        <taxon>Craniata</taxon>
        <taxon>Vertebrata</taxon>
        <taxon>Euteleostomi</taxon>
        <taxon>Actinopterygii</taxon>
        <taxon>Neopterygii</taxon>
        <taxon>Holostei</taxon>
        <taxon>Semionotiformes</taxon>
        <taxon>Lepisosteidae</taxon>
        <taxon>Lepisosteus</taxon>
    </lineage>
</organism>
<dbReference type="PIRSF" id="PIRSF036495">
    <property type="entry name" value="IGFBP_rP_CNN"/>
    <property type="match status" value="1"/>
</dbReference>
<comment type="caution">
    <text evidence="6">Lacks conserved residue(s) required for the propagation of feature annotation.</text>
</comment>
<evidence type="ECO:0000259" key="8">
    <source>
        <dbReference type="PROSITE" id="PS01225"/>
    </source>
</evidence>
<dbReference type="GO" id="GO:0005615">
    <property type="term" value="C:extracellular space"/>
    <property type="evidence" value="ECO:0000318"/>
    <property type="project" value="GO_Central"/>
</dbReference>
<dbReference type="GO" id="GO:0031012">
    <property type="term" value="C:extracellular matrix"/>
    <property type="evidence" value="ECO:0000318"/>
    <property type="project" value="GO_Central"/>
</dbReference>
<reference evidence="12" key="1">
    <citation type="submission" date="2011-12" db="EMBL/GenBank/DDBJ databases">
        <title>The Draft Genome of Lepisosteus oculatus.</title>
        <authorList>
            <consortium name="The Broad Institute Genome Assembly &amp; Analysis Group"/>
            <consortium name="Computational R&amp;D Group"/>
            <consortium name="and Sequencing Platform"/>
            <person name="Di Palma F."/>
            <person name="Alfoldi J."/>
            <person name="Johnson J."/>
            <person name="Berlin A."/>
            <person name="Gnerre S."/>
            <person name="Jaffe D."/>
            <person name="MacCallum I."/>
            <person name="Young S."/>
            <person name="Walker B.J."/>
            <person name="Lander E.S."/>
            <person name="Lindblad-Toh K."/>
        </authorList>
    </citation>
    <scope>NUCLEOTIDE SEQUENCE [LARGE SCALE GENOMIC DNA]</scope>
</reference>
<dbReference type="PROSITE" id="PS01185">
    <property type="entry name" value="CTCK_1"/>
    <property type="match status" value="1"/>
</dbReference>
<name>W5M119_LEPOC</name>
<dbReference type="SUPFAM" id="SSF82895">
    <property type="entry name" value="TSP-1 type 1 repeat"/>
    <property type="match status" value="1"/>
</dbReference>
<dbReference type="HOGENOM" id="CLU_063247_1_0_1"/>
<dbReference type="GO" id="GO:0007165">
    <property type="term" value="P:signal transduction"/>
    <property type="evidence" value="ECO:0000318"/>
    <property type="project" value="GO_Central"/>
</dbReference>
<evidence type="ECO:0000259" key="10">
    <source>
        <dbReference type="PROSITE" id="PS51323"/>
    </source>
</evidence>
<dbReference type="EMBL" id="AHAT01021173">
    <property type="status" value="NOT_ANNOTATED_CDS"/>
    <property type="molecule type" value="Genomic_DNA"/>
</dbReference>
<dbReference type="Ensembl" id="ENSLOCT00000002081.1">
    <property type="protein sequence ID" value="ENSLOCP00000002076.1"/>
    <property type="gene ID" value="ENSLOCG00000001790.1"/>
</dbReference>
<evidence type="ECO:0000313" key="11">
    <source>
        <dbReference type="Ensembl" id="ENSLOCP00000002076.1"/>
    </source>
</evidence>
<dbReference type="SMART" id="SM00209">
    <property type="entry name" value="TSP1"/>
    <property type="match status" value="1"/>
</dbReference>
<dbReference type="InParanoid" id="W5M119"/>
<dbReference type="InterPro" id="IPR001007">
    <property type="entry name" value="VWF_dom"/>
</dbReference>
<dbReference type="GeneTree" id="ENSGT00940000160207"/>
<feature type="domain" description="CTCK" evidence="8">
    <location>
        <begin position="265"/>
        <end position="339"/>
    </location>
</feature>
<evidence type="ECO:0000313" key="12">
    <source>
        <dbReference type="Proteomes" id="UP000018468"/>
    </source>
</evidence>
<dbReference type="eggNOG" id="ENOG502QVMZ">
    <property type="taxonomic scope" value="Eukaryota"/>
</dbReference>
<dbReference type="SUPFAM" id="SSF57184">
    <property type="entry name" value="Growth factor receptor domain"/>
    <property type="match status" value="1"/>
</dbReference>
<dbReference type="InterPro" id="IPR050941">
    <property type="entry name" value="CCN"/>
</dbReference>
<dbReference type="SMART" id="SM00121">
    <property type="entry name" value="IB"/>
    <property type="match status" value="1"/>
</dbReference>
<dbReference type="SMART" id="SM00041">
    <property type="entry name" value="CT"/>
    <property type="match status" value="1"/>
</dbReference>
<feature type="chain" id="PRO_5004867440" evidence="7">
    <location>
        <begin position="31"/>
        <end position="349"/>
    </location>
</feature>
<reference evidence="11" key="2">
    <citation type="submission" date="2025-08" db="UniProtKB">
        <authorList>
            <consortium name="Ensembl"/>
        </authorList>
    </citation>
    <scope>IDENTIFICATION</scope>
</reference>
<dbReference type="Pfam" id="PF00093">
    <property type="entry name" value="VWC"/>
    <property type="match status" value="1"/>
</dbReference>
<dbReference type="PROSITE" id="PS50184">
    <property type="entry name" value="VWFC_2"/>
    <property type="match status" value="1"/>
</dbReference>
<dbReference type="EMBL" id="AHAT01021172">
    <property type="status" value="NOT_ANNOTATED_CDS"/>
    <property type="molecule type" value="Genomic_DNA"/>
</dbReference>
<dbReference type="GO" id="GO:0008201">
    <property type="term" value="F:heparin binding"/>
    <property type="evidence" value="ECO:0000318"/>
    <property type="project" value="GO_Central"/>
</dbReference>
<dbReference type="GO" id="GO:0007155">
    <property type="term" value="P:cell adhesion"/>
    <property type="evidence" value="ECO:0000318"/>
    <property type="project" value="GO_Central"/>
</dbReference>
<dbReference type="AlphaFoldDB" id="W5M119"/>
<evidence type="ECO:0000256" key="7">
    <source>
        <dbReference type="SAM" id="SignalP"/>
    </source>
</evidence>
<dbReference type="OMA" id="RLVHHGC"/>
<feature type="domain" description="IGFBP N-terminal" evidence="10">
    <location>
        <begin position="25"/>
        <end position="101"/>
    </location>
</feature>
<evidence type="ECO:0000256" key="4">
    <source>
        <dbReference type="ARBA" id="ARBA00022729"/>
    </source>
</evidence>
<dbReference type="GO" id="GO:0045597">
    <property type="term" value="P:positive regulation of cell differentiation"/>
    <property type="evidence" value="ECO:0000318"/>
    <property type="project" value="GO_Central"/>
</dbReference>
<dbReference type="Pfam" id="PF00219">
    <property type="entry name" value="IGFBP"/>
    <property type="match status" value="1"/>
</dbReference>
<dbReference type="Gene3D" id="2.20.100.10">
    <property type="entry name" value="Thrombospondin type-1 (TSP1) repeat"/>
    <property type="match status" value="1"/>
</dbReference>
<dbReference type="PROSITE" id="PS01225">
    <property type="entry name" value="CTCK_2"/>
    <property type="match status" value="1"/>
</dbReference>
<dbReference type="SMART" id="SM00214">
    <property type="entry name" value="VWC"/>
    <property type="match status" value="1"/>
</dbReference>
<dbReference type="PANTHER" id="PTHR11348">
    <property type="entry name" value="CONNECTIVE TISSUE GROWTH FACTOR-RELATED"/>
    <property type="match status" value="1"/>
</dbReference>
<evidence type="ECO:0000256" key="3">
    <source>
        <dbReference type="ARBA" id="ARBA00022525"/>
    </source>
</evidence>
<dbReference type="GO" id="GO:0005178">
    <property type="term" value="F:integrin binding"/>
    <property type="evidence" value="ECO:0000318"/>
    <property type="project" value="GO_Central"/>
</dbReference>
<dbReference type="InterPro" id="IPR006207">
    <property type="entry name" value="Cys_knot_C"/>
</dbReference>
<comment type="subcellular location">
    <subcellularLocation>
        <location evidence="1">Secreted</location>
    </subcellularLocation>
</comment>
<comment type="similarity">
    <text evidence="2">Belongs to the CCN family.</text>
</comment>
<sequence length="349" mass="38307">EDQLASKNRSLQNTMFVWLLFLHVVTQVCCQLCGRPCYCPRRAPRCPAGVSVVLDGCQCCQVCARQEGETCNERFSCDRARGLQCDFSASYPGGPGVCVSEEELGCELDGVTYKEGQVFQPSCAMQCRCAGGGVTCVPLCSEDVRLPSPDCPNPQQLQLQGKCCKDWVCENTANSVLQDALAAHRPEVSNRLDPHSQTPNSGSNCIEQSTEWSACSQTCGMGTSTRVTNKNRACRLETQTRLCMVRPCQSLSRLAPTVSEGARRCEPSQKVLLPLLFEYQGCYSTQAFLPRFCGLCSDSRCCTPYQTRTVNVDFRCPQGRLVRHPMMVIDSCACHHSCPFSSSSTSSSE</sequence>
<dbReference type="PROSITE" id="PS51323">
    <property type="entry name" value="IGFBP_N_2"/>
    <property type="match status" value="1"/>
</dbReference>
<keyword evidence="3" id="KW-0964">Secreted</keyword>
<dbReference type="PANTHER" id="PTHR11348:SF22">
    <property type="entry name" value="CCN FAMILY MEMBER 5"/>
    <property type="match status" value="1"/>
</dbReference>
<evidence type="ECO:0000259" key="9">
    <source>
        <dbReference type="PROSITE" id="PS50184"/>
    </source>
</evidence>
<dbReference type="InterPro" id="IPR012395">
    <property type="entry name" value="IGFBP_CNN"/>
</dbReference>
<dbReference type="Pfam" id="PF00007">
    <property type="entry name" value="Cys_knot"/>
    <property type="match status" value="1"/>
</dbReference>
<evidence type="ECO:0000256" key="5">
    <source>
        <dbReference type="ARBA" id="ARBA00023157"/>
    </source>
</evidence>
<dbReference type="InterPro" id="IPR043973">
    <property type="entry name" value="TSP1_CCN"/>
</dbReference>
<dbReference type="InterPro" id="IPR009030">
    <property type="entry name" value="Growth_fac_rcpt_cys_sf"/>
</dbReference>
<evidence type="ECO:0000256" key="1">
    <source>
        <dbReference type="ARBA" id="ARBA00004613"/>
    </source>
</evidence>
<evidence type="ECO:0000256" key="6">
    <source>
        <dbReference type="PROSITE-ProRule" id="PRU00039"/>
    </source>
</evidence>
<keyword evidence="12" id="KW-1185">Reference proteome</keyword>
<dbReference type="InterPro" id="IPR000884">
    <property type="entry name" value="TSP1_rpt"/>
</dbReference>